<comment type="caution">
    <text evidence="1">The sequence shown here is derived from an EMBL/GenBank/DDBJ whole genome shotgun (WGS) entry which is preliminary data.</text>
</comment>
<evidence type="ECO:0000313" key="2">
    <source>
        <dbReference type="Proteomes" id="UP001276150"/>
    </source>
</evidence>
<dbReference type="EMBL" id="JAPMIV010000059">
    <property type="protein sequence ID" value="MDV6376369.1"/>
    <property type="molecule type" value="Genomic_DNA"/>
</dbReference>
<reference evidence="1 2" key="1">
    <citation type="submission" date="2022-11" db="EMBL/GenBank/DDBJ databases">
        <title>Deinococcus ZS9-10, Low Temperature and Draught-tolerating, UV-resistant Bacteria from Continental Antarctica.</title>
        <authorList>
            <person name="Cheng L."/>
        </authorList>
    </citation>
    <scope>NUCLEOTIDE SEQUENCE [LARGE SCALE GENOMIC DNA]</scope>
    <source>
        <strain evidence="1 2">ZS9-10</strain>
    </source>
</reference>
<dbReference type="Proteomes" id="UP001276150">
    <property type="component" value="Unassembled WGS sequence"/>
</dbReference>
<gene>
    <name evidence="1" type="ORF">ORD21_17380</name>
</gene>
<name>A0ABU4DXG1_9DEIO</name>
<proteinExistence type="predicted"/>
<accession>A0ABU4DXG1</accession>
<evidence type="ECO:0000313" key="1">
    <source>
        <dbReference type="EMBL" id="MDV6376369.1"/>
    </source>
</evidence>
<keyword evidence="2" id="KW-1185">Reference proteome</keyword>
<dbReference type="RefSeq" id="WP_317641728.1">
    <property type="nucleotide sequence ID" value="NZ_JAPMIV010000059.1"/>
</dbReference>
<sequence length="149" mass="16597">MQYREEATSYAQAIMKLDGQEYAIKTKSYGDSVESTDIEGSSMMSIGRTQGAYKTDETSIEMYADDFAELIERFGEQFFLKTFTVTNTYMPASGSKLKQDELVRCRFTKRAASDSAGSDATTRTLSIKPVLIRWNGKNPLPAALMPKGI</sequence>
<organism evidence="1 2">
    <name type="scientific">Deinococcus arenicola</name>
    <dbReference type="NCBI Taxonomy" id="2994950"/>
    <lineage>
        <taxon>Bacteria</taxon>
        <taxon>Thermotogati</taxon>
        <taxon>Deinococcota</taxon>
        <taxon>Deinococci</taxon>
        <taxon>Deinococcales</taxon>
        <taxon>Deinococcaceae</taxon>
        <taxon>Deinococcus</taxon>
    </lineage>
</organism>
<protein>
    <submittedName>
        <fullName evidence="1">Uncharacterized protein</fullName>
    </submittedName>
</protein>